<gene>
    <name evidence="2" type="ORF">N7532_001923</name>
</gene>
<dbReference type="OrthoDB" id="4331064at2759"/>
<dbReference type="EMBL" id="JAPQKI010000002">
    <property type="protein sequence ID" value="KAJ5111388.1"/>
    <property type="molecule type" value="Genomic_DNA"/>
</dbReference>
<feature type="region of interest" description="Disordered" evidence="1">
    <location>
        <begin position="67"/>
        <end position="108"/>
    </location>
</feature>
<proteinExistence type="predicted"/>
<comment type="caution">
    <text evidence="2">The sequence shown here is derived from an EMBL/GenBank/DDBJ whole genome shotgun (WGS) entry which is preliminary data.</text>
</comment>
<evidence type="ECO:0000256" key="1">
    <source>
        <dbReference type="SAM" id="MobiDB-lite"/>
    </source>
</evidence>
<dbReference type="AlphaFoldDB" id="A0A9W9KMW9"/>
<reference evidence="2" key="1">
    <citation type="submission" date="2022-11" db="EMBL/GenBank/DDBJ databases">
        <authorList>
            <person name="Petersen C."/>
        </authorList>
    </citation>
    <scope>NUCLEOTIDE SEQUENCE</scope>
    <source>
        <strain evidence="2">IBT 30761</strain>
    </source>
</reference>
<dbReference type="RefSeq" id="XP_056479458.1">
    <property type="nucleotide sequence ID" value="XM_056614417.1"/>
</dbReference>
<evidence type="ECO:0000313" key="2">
    <source>
        <dbReference type="EMBL" id="KAJ5111388.1"/>
    </source>
</evidence>
<keyword evidence="3" id="KW-1185">Reference proteome</keyword>
<organism evidence="2 3">
    <name type="scientific">Penicillium argentinense</name>
    <dbReference type="NCBI Taxonomy" id="1131581"/>
    <lineage>
        <taxon>Eukaryota</taxon>
        <taxon>Fungi</taxon>
        <taxon>Dikarya</taxon>
        <taxon>Ascomycota</taxon>
        <taxon>Pezizomycotina</taxon>
        <taxon>Eurotiomycetes</taxon>
        <taxon>Eurotiomycetidae</taxon>
        <taxon>Eurotiales</taxon>
        <taxon>Aspergillaceae</taxon>
        <taxon>Penicillium</taxon>
    </lineage>
</organism>
<accession>A0A9W9KMW9</accession>
<protein>
    <submittedName>
        <fullName evidence="2">Uncharacterized protein</fullName>
    </submittedName>
</protein>
<dbReference type="Proteomes" id="UP001149074">
    <property type="component" value="Unassembled WGS sequence"/>
</dbReference>
<evidence type="ECO:0000313" key="3">
    <source>
        <dbReference type="Proteomes" id="UP001149074"/>
    </source>
</evidence>
<dbReference type="GeneID" id="81353396"/>
<name>A0A9W9KMW9_9EURO</name>
<reference evidence="2" key="2">
    <citation type="journal article" date="2023" name="IMA Fungus">
        <title>Comparative genomic study of the Penicillium genus elucidates a diverse pangenome and 15 lateral gene transfer events.</title>
        <authorList>
            <person name="Petersen C."/>
            <person name="Sorensen T."/>
            <person name="Nielsen M.R."/>
            <person name="Sondergaard T.E."/>
            <person name="Sorensen J.L."/>
            <person name="Fitzpatrick D.A."/>
            <person name="Frisvad J.C."/>
            <person name="Nielsen K.L."/>
        </authorList>
    </citation>
    <scope>NUCLEOTIDE SEQUENCE</scope>
    <source>
        <strain evidence="2">IBT 30761</strain>
    </source>
</reference>
<feature type="compositionally biased region" description="Polar residues" evidence="1">
    <location>
        <begin position="81"/>
        <end position="91"/>
    </location>
</feature>
<sequence length="124" mass="14020">MADEIVEFVPLLGFQRYRPYFDEVTTPKAVDTANALEDLTSIPAHQDEAPAPSTDRVFTIDLGTGLSNTMLDDPIKFPSVSRRSSGQSNITSKDDEPRRSKSPKGRWFGSVGQWYQRRRERISN</sequence>